<dbReference type="RefSeq" id="WP_134756586.1">
    <property type="nucleotide sequence ID" value="NZ_CP038150.1"/>
</dbReference>
<keyword evidence="2" id="KW-1185">Reference proteome</keyword>
<dbReference type="KEGG" id="ppai:E1956_31455"/>
<dbReference type="EMBL" id="CP038150">
    <property type="protein sequence ID" value="QBR01680.1"/>
    <property type="molecule type" value="Genomic_DNA"/>
</dbReference>
<dbReference type="AlphaFoldDB" id="A0A4P7D4A2"/>
<dbReference type="Proteomes" id="UP000295727">
    <property type="component" value="Chromosome 3"/>
</dbReference>
<accession>A0A4P7D4A2</accession>
<sequence length="132" mass="14415">MDEKYWPMFAHQLDAAWIKYIWLAIHAGDPSVEVGGDAIDLTIAALVAQLRETTPAVEPAEMIKRLKSFDLTVMIKTADGKHEPASGIEHYSLVSGNQPGSLPEICLTNGYNGEICRRTHPRVGGPTDAQSD</sequence>
<proteinExistence type="predicted"/>
<evidence type="ECO:0000313" key="1">
    <source>
        <dbReference type="EMBL" id="QBR01680.1"/>
    </source>
</evidence>
<evidence type="ECO:0000313" key="2">
    <source>
        <dbReference type="Proteomes" id="UP000295727"/>
    </source>
</evidence>
<gene>
    <name evidence="1" type="ORF">E1956_31455</name>
</gene>
<protein>
    <submittedName>
        <fullName evidence="1">Uncharacterized protein</fullName>
    </submittedName>
</protein>
<name>A0A4P7D4A2_9BURK</name>
<reference evidence="1 2" key="1">
    <citation type="submission" date="2019-03" db="EMBL/GenBank/DDBJ databases">
        <title>Paraburkholderia sp. 7MH5, isolated from subtropical forest soil.</title>
        <authorList>
            <person name="Gao Z.-H."/>
            <person name="Qiu L.-H."/>
        </authorList>
    </citation>
    <scope>NUCLEOTIDE SEQUENCE [LARGE SCALE GENOMIC DNA]</scope>
    <source>
        <strain evidence="1 2">7MH5</strain>
    </source>
</reference>
<dbReference type="OrthoDB" id="9094033at2"/>
<organism evidence="1 2">
    <name type="scientific">Paraburkholderia pallida</name>
    <dbReference type="NCBI Taxonomy" id="2547399"/>
    <lineage>
        <taxon>Bacteria</taxon>
        <taxon>Pseudomonadati</taxon>
        <taxon>Pseudomonadota</taxon>
        <taxon>Betaproteobacteria</taxon>
        <taxon>Burkholderiales</taxon>
        <taxon>Burkholderiaceae</taxon>
        <taxon>Paraburkholderia</taxon>
    </lineage>
</organism>